<organism evidence="2 3">
    <name type="scientific">Triparma laevis f. longispina</name>
    <dbReference type="NCBI Taxonomy" id="1714387"/>
    <lineage>
        <taxon>Eukaryota</taxon>
        <taxon>Sar</taxon>
        <taxon>Stramenopiles</taxon>
        <taxon>Ochrophyta</taxon>
        <taxon>Bolidophyceae</taxon>
        <taxon>Parmales</taxon>
        <taxon>Triparmaceae</taxon>
        <taxon>Triparma</taxon>
    </lineage>
</organism>
<dbReference type="OrthoDB" id="201235at2759"/>
<accession>A0A9W7FR50</accession>
<sequence>MKMYKNGSLAGSKTDGHEPNALTRSQHWLGQSAWPDQGYFNGTIAYVKVWHDVELQQSDFTSLYALYKTAHHFWDFRVCSTGSPVTDSIAGDLIATPTNGPMCSADGPRIDGSDDYADIDD</sequence>
<proteinExistence type="predicted"/>
<comment type="caution">
    <text evidence="2">The sequence shown here is derived from an EMBL/GenBank/DDBJ whole genome shotgun (WGS) entry which is preliminary data.</text>
</comment>
<evidence type="ECO:0000313" key="3">
    <source>
        <dbReference type="Proteomes" id="UP001165122"/>
    </source>
</evidence>
<protein>
    <submittedName>
        <fullName evidence="2">Uncharacterized protein</fullName>
    </submittedName>
</protein>
<dbReference type="AlphaFoldDB" id="A0A9W7FR50"/>
<dbReference type="Proteomes" id="UP001165122">
    <property type="component" value="Unassembled WGS sequence"/>
</dbReference>
<dbReference type="InterPro" id="IPR013320">
    <property type="entry name" value="ConA-like_dom_sf"/>
</dbReference>
<dbReference type="SUPFAM" id="SSF49899">
    <property type="entry name" value="Concanavalin A-like lectins/glucanases"/>
    <property type="match status" value="1"/>
</dbReference>
<evidence type="ECO:0000313" key="2">
    <source>
        <dbReference type="EMBL" id="GMI16493.1"/>
    </source>
</evidence>
<feature type="region of interest" description="Disordered" evidence="1">
    <location>
        <begin position="100"/>
        <end position="121"/>
    </location>
</feature>
<reference evidence="3" key="1">
    <citation type="journal article" date="2023" name="Commun. Biol.">
        <title>Genome analysis of Parmales, the sister group of diatoms, reveals the evolutionary specialization of diatoms from phago-mixotrophs to photoautotrophs.</title>
        <authorList>
            <person name="Ban H."/>
            <person name="Sato S."/>
            <person name="Yoshikawa S."/>
            <person name="Yamada K."/>
            <person name="Nakamura Y."/>
            <person name="Ichinomiya M."/>
            <person name="Sato N."/>
            <person name="Blanc-Mathieu R."/>
            <person name="Endo H."/>
            <person name="Kuwata A."/>
            <person name="Ogata H."/>
        </authorList>
    </citation>
    <scope>NUCLEOTIDE SEQUENCE [LARGE SCALE GENOMIC DNA]</scope>
    <source>
        <strain evidence="3">NIES 3700</strain>
    </source>
</reference>
<name>A0A9W7FR50_9STRA</name>
<feature type="region of interest" description="Disordered" evidence="1">
    <location>
        <begin position="1"/>
        <end position="21"/>
    </location>
</feature>
<keyword evidence="3" id="KW-1185">Reference proteome</keyword>
<dbReference type="EMBL" id="BRXW01000253">
    <property type="protein sequence ID" value="GMI16493.1"/>
    <property type="molecule type" value="Genomic_DNA"/>
</dbReference>
<gene>
    <name evidence="2" type="ORF">TrLO_g12858</name>
</gene>
<dbReference type="Gene3D" id="2.60.120.200">
    <property type="match status" value="1"/>
</dbReference>
<evidence type="ECO:0000256" key="1">
    <source>
        <dbReference type="SAM" id="MobiDB-lite"/>
    </source>
</evidence>